<feature type="compositionally biased region" description="Basic and acidic residues" evidence="1">
    <location>
        <begin position="181"/>
        <end position="203"/>
    </location>
</feature>
<name>A0A9X3M6F2_9CORY</name>
<evidence type="ECO:0000313" key="4">
    <source>
        <dbReference type="Proteomes" id="UP001146505"/>
    </source>
</evidence>
<proteinExistence type="predicted"/>
<dbReference type="GeneID" id="301812838"/>
<dbReference type="RefSeq" id="WP_269954790.1">
    <property type="nucleotide sequence ID" value="NZ_JAKMUV010000003.1"/>
</dbReference>
<evidence type="ECO:0000256" key="1">
    <source>
        <dbReference type="SAM" id="MobiDB-lite"/>
    </source>
</evidence>
<reference evidence="3" key="1">
    <citation type="submission" date="2022-02" db="EMBL/GenBank/DDBJ databases">
        <title>Corynebacterium sp. from urogenital microbiome.</title>
        <authorList>
            <person name="Cappelli E.A."/>
            <person name="Ribeiro T.G."/>
            <person name="Peixe L."/>
        </authorList>
    </citation>
    <scope>NUCLEOTIDE SEQUENCE</scope>
    <source>
        <strain evidence="3">C9Ua_112</strain>
    </source>
</reference>
<feature type="compositionally biased region" description="Low complexity" evidence="1">
    <location>
        <begin position="248"/>
        <end position="276"/>
    </location>
</feature>
<dbReference type="AlphaFoldDB" id="A0A9X3M6F2"/>
<protein>
    <submittedName>
        <fullName evidence="3">Uncharacterized protein</fullName>
    </submittedName>
</protein>
<feature type="compositionally biased region" description="Low complexity" evidence="1">
    <location>
        <begin position="204"/>
        <end position="226"/>
    </location>
</feature>
<comment type="caution">
    <text evidence="3">The sequence shown here is derived from an EMBL/GenBank/DDBJ whole genome shotgun (WGS) entry which is preliminary data.</text>
</comment>
<keyword evidence="4" id="KW-1185">Reference proteome</keyword>
<evidence type="ECO:0000256" key="2">
    <source>
        <dbReference type="SAM" id="Phobius"/>
    </source>
</evidence>
<feature type="region of interest" description="Disordered" evidence="1">
    <location>
        <begin position="149"/>
        <end position="300"/>
    </location>
</feature>
<feature type="transmembrane region" description="Helical" evidence="2">
    <location>
        <begin position="104"/>
        <end position="135"/>
    </location>
</feature>
<keyword evidence="2" id="KW-0812">Transmembrane</keyword>
<feature type="compositionally biased region" description="Gly residues" evidence="1">
    <location>
        <begin position="162"/>
        <end position="172"/>
    </location>
</feature>
<dbReference type="Proteomes" id="UP001146505">
    <property type="component" value="Unassembled WGS sequence"/>
</dbReference>
<dbReference type="EMBL" id="JAKMUV010000003">
    <property type="protein sequence ID" value="MCZ9304839.1"/>
    <property type="molecule type" value="Genomic_DNA"/>
</dbReference>
<sequence length="300" mass="30510">MAQNDDTQGYEENFSSILDLDRILDAIGQGKPIPETESFDANDPVFAELANARKDLYRDIPPAPDMSHLVADDGNVAYGDFGAQEESGESTEGNSRFLRAGAKAAAAGGLSVTSMLIAGGVAAALAVGGLGYAAYSNSHDPHINRETAAKEGTAEVQSLEGSGDGVAGGRGGVTNEENLAEGDKGEREEKVSSKRSPKNEPKKTSAASSSAPKATVAEIPTTTILLGGTGTPVHGAEPAMPLGAPAPTSTVDGTTTTKSPKPTSTSSAVQSTTVPAQPKVPTLTDYTAPRVGGSDEPADK</sequence>
<accession>A0A9X3M6F2</accession>
<evidence type="ECO:0000313" key="3">
    <source>
        <dbReference type="EMBL" id="MCZ9304839.1"/>
    </source>
</evidence>
<keyword evidence="2" id="KW-0472">Membrane</keyword>
<organism evidence="3 4">
    <name type="scientific">Corynebacterium macclintockiae</name>
    <dbReference type="NCBI Taxonomy" id="2913501"/>
    <lineage>
        <taxon>Bacteria</taxon>
        <taxon>Bacillati</taxon>
        <taxon>Actinomycetota</taxon>
        <taxon>Actinomycetes</taxon>
        <taxon>Mycobacteriales</taxon>
        <taxon>Corynebacteriaceae</taxon>
        <taxon>Corynebacterium</taxon>
    </lineage>
</organism>
<gene>
    <name evidence="3" type="ORF">L8U58_04710</name>
</gene>
<keyword evidence="2" id="KW-1133">Transmembrane helix</keyword>